<keyword evidence="8 13" id="KW-0472">Membrane</keyword>
<dbReference type="InterPro" id="IPR001320">
    <property type="entry name" value="Iontro_rcpt_C"/>
</dbReference>
<evidence type="ECO:0000256" key="9">
    <source>
        <dbReference type="ARBA" id="ARBA00023170"/>
    </source>
</evidence>
<keyword evidence="14" id="KW-1015">Disulfide bond</keyword>
<dbReference type="FunFam" id="3.40.50.2300:FF:000081">
    <property type="entry name" value="Glutamate receptor"/>
    <property type="match status" value="1"/>
</dbReference>
<evidence type="ECO:0000256" key="10">
    <source>
        <dbReference type="ARBA" id="ARBA00023180"/>
    </source>
</evidence>
<dbReference type="FunFam" id="3.40.190.10:FF:000175">
    <property type="entry name" value="Glutamate receptor"/>
    <property type="match status" value="1"/>
</dbReference>
<comment type="similarity">
    <text evidence="2 13">Belongs to the glutamate-gated ion channel (TC 1.A.10.1) family.</text>
</comment>
<evidence type="ECO:0000256" key="14">
    <source>
        <dbReference type="PIRSR" id="PIRSR037090-50"/>
    </source>
</evidence>
<keyword evidence="20" id="KW-1185">Reference proteome</keyword>
<dbReference type="FunFam" id="3.40.190.10:FF:000054">
    <property type="entry name" value="Glutamate receptor"/>
    <property type="match status" value="1"/>
</dbReference>
<evidence type="ECO:0000256" key="5">
    <source>
        <dbReference type="ARBA" id="ARBA00022729"/>
    </source>
</evidence>
<comment type="caution">
    <text evidence="19">The sequence shown here is derived from an EMBL/GenBank/DDBJ whole genome shotgun (WGS) entry which is preliminary data.</text>
</comment>
<evidence type="ECO:0000256" key="4">
    <source>
        <dbReference type="ARBA" id="ARBA00022692"/>
    </source>
</evidence>
<dbReference type="Pfam" id="PF01094">
    <property type="entry name" value="ANF_receptor"/>
    <property type="match status" value="1"/>
</dbReference>
<feature type="transmembrane region" description="Helical" evidence="16">
    <location>
        <begin position="669"/>
        <end position="691"/>
    </location>
</feature>
<dbReference type="InterPro" id="IPR028082">
    <property type="entry name" value="Peripla_BP_I"/>
</dbReference>
<dbReference type="GO" id="GO:0016020">
    <property type="term" value="C:membrane"/>
    <property type="evidence" value="ECO:0007669"/>
    <property type="project" value="UniProtKB-SubCell"/>
</dbReference>
<evidence type="ECO:0000256" key="12">
    <source>
        <dbReference type="ARBA" id="ARBA00023303"/>
    </source>
</evidence>
<dbReference type="SMART" id="SM00079">
    <property type="entry name" value="PBPe"/>
    <property type="match status" value="1"/>
</dbReference>
<organism evidence="19 20">
    <name type="scientific">Rhynchospora tenuis</name>
    <dbReference type="NCBI Taxonomy" id="198213"/>
    <lineage>
        <taxon>Eukaryota</taxon>
        <taxon>Viridiplantae</taxon>
        <taxon>Streptophyta</taxon>
        <taxon>Embryophyta</taxon>
        <taxon>Tracheophyta</taxon>
        <taxon>Spermatophyta</taxon>
        <taxon>Magnoliopsida</taxon>
        <taxon>Liliopsida</taxon>
        <taxon>Poales</taxon>
        <taxon>Cyperaceae</taxon>
        <taxon>Cyperoideae</taxon>
        <taxon>Rhynchosporeae</taxon>
        <taxon>Rhynchospora</taxon>
    </lineage>
</organism>
<dbReference type="GO" id="GO:1901701">
    <property type="term" value="P:cellular response to oxygen-containing compound"/>
    <property type="evidence" value="ECO:0007669"/>
    <property type="project" value="UniProtKB-ARBA"/>
</dbReference>
<dbReference type="InterPro" id="IPR044440">
    <property type="entry name" value="GABAb_receptor_plant_PBP1"/>
</dbReference>
<reference evidence="19 20" key="1">
    <citation type="journal article" date="2022" name="Cell">
        <title>Repeat-based holocentromeres influence genome architecture and karyotype evolution.</title>
        <authorList>
            <person name="Hofstatter P.G."/>
            <person name="Thangavel G."/>
            <person name="Lux T."/>
            <person name="Neumann P."/>
            <person name="Vondrak T."/>
            <person name="Novak P."/>
            <person name="Zhang M."/>
            <person name="Costa L."/>
            <person name="Castellani M."/>
            <person name="Scott A."/>
            <person name="Toegelov H."/>
            <person name="Fuchs J."/>
            <person name="Mata-Sucre Y."/>
            <person name="Dias Y."/>
            <person name="Vanzela A.L.L."/>
            <person name="Huettel B."/>
            <person name="Almeida C.C.S."/>
            <person name="Simkova H."/>
            <person name="Souza G."/>
            <person name="Pedrosa-Harand A."/>
            <person name="Macas J."/>
            <person name="Mayer K.F.X."/>
            <person name="Houben A."/>
            <person name="Marques A."/>
        </authorList>
    </citation>
    <scope>NUCLEOTIDE SEQUENCE [LARGE SCALE GENOMIC DNA]</scope>
    <source>
        <strain evidence="19">RhyTen1mFocal</strain>
    </source>
</reference>
<keyword evidence="10" id="KW-0325">Glycoprotein</keyword>
<evidence type="ECO:0000256" key="11">
    <source>
        <dbReference type="ARBA" id="ARBA00023286"/>
    </source>
</evidence>
<keyword evidence="5 17" id="KW-0732">Signal</keyword>
<dbReference type="AlphaFoldDB" id="A0AAD5ZWX6"/>
<evidence type="ECO:0000256" key="7">
    <source>
        <dbReference type="ARBA" id="ARBA00023065"/>
    </source>
</evidence>
<comment type="subcellular location">
    <subcellularLocation>
        <location evidence="1">Membrane</location>
        <topology evidence="1">Multi-pass membrane protein</topology>
    </subcellularLocation>
</comment>
<dbReference type="SUPFAM" id="SSF53850">
    <property type="entry name" value="Periplasmic binding protein-like II"/>
    <property type="match status" value="1"/>
</dbReference>
<dbReference type="InterPro" id="IPR017103">
    <property type="entry name" value="Iontropic_Glu_rcpt_pln"/>
</dbReference>
<feature type="transmembrane region" description="Helical" evidence="16">
    <location>
        <begin position="854"/>
        <end position="878"/>
    </location>
</feature>
<evidence type="ECO:0000313" key="19">
    <source>
        <dbReference type="EMBL" id="KAJ3705591.1"/>
    </source>
</evidence>
<dbReference type="InterPro" id="IPR019594">
    <property type="entry name" value="Glu/Gly-bd"/>
</dbReference>
<accession>A0AAD5ZWX6</accession>
<keyword evidence="4 16" id="KW-0812">Transmembrane</keyword>
<dbReference type="Gene3D" id="3.40.50.2300">
    <property type="match status" value="2"/>
</dbReference>
<feature type="signal peptide" evidence="17">
    <location>
        <begin position="1"/>
        <end position="29"/>
    </location>
</feature>
<dbReference type="Pfam" id="PF10613">
    <property type="entry name" value="Lig_chan-Glu_bd"/>
    <property type="match status" value="1"/>
</dbReference>
<evidence type="ECO:0000256" key="17">
    <source>
        <dbReference type="SAM" id="SignalP"/>
    </source>
</evidence>
<dbReference type="GO" id="GO:0009611">
    <property type="term" value="P:response to wounding"/>
    <property type="evidence" value="ECO:0007669"/>
    <property type="project" value="UniProtKB-ARBA"/>
</dbReference>
<feature type="disulfide bond" evidence="14">
    <location>
        <begin position="782"/>
        <end position="837"/>
    </location>
</feature>
<dbReference type="PIRSF" id="PIRSF037090">
    <property type="entry name" value="Iontro_Glu-like_rcpt_pln"/>
    <property type="match status" value="1"/>
</dbReference>
<protein>
    <recommendedName>
        <fullName evidence="13">Glutamate receptor</fullName>
    </recommendedName>
</protein>
<evidence type="ECO:0000256" key="6">
    <source>
        <dbReference type="ARBA" id="ARBA00022989"/>
    </source>
</evidence>
<feature type="compositionally biased region" description="Polar residues" evidence="15">
    <location>
        <begin position="946"/>
        <end position="959"/>
    </location>
</feature>
<keyword evidence="12 13" id="KW-0407">Ion channel</keyword>
<dbReference type="EMBL" id="JAMRDG010000001">
    <property type="protein sequence ID" value="KAJ3705591.1"/>
    <property type="molecule type" value="Genomic_DNA"/>
</dbReference>
<dbReference type="Gene3D" id="1.10.287.70">
    <property type="match status" value="1"/>
</dbReference>
<evidence type="ECO:0000256" key="1">
    <source>
        <dbReference type="ARBA" id="ARBA00004141"/>
    </source>
</evidence>
<dbReference type="InterPro" id="IPR001828">
    <property type="entry name" value="ANF_lig-bd_rcpt"/>
</dbReference>
<dbReference type="CDD" id="cd13686">
    <property type="entry name" value="GluR_Plant"/>
    <property type="match status" value="1"/>
</dbReference>
<feature type="chain" id="PRO_5042215743" description="Glutamate receptor" evidence="17">
    <location>
        <begin position="30"/>
        <end position="959"/>
    </location>
</feature>
<keyword evidence="9 13" id="KW-0675">Receptor</keyword>
<evidence type="ECO:0000256" key="8">
    <source>
        <dbReference type="ARBA" id="ARBA00023136"/>
    </source>
</evidence>
<keyword evidence="6 16" id="KW-1133">Transmembrane helix</keyword>
<feature type="transmembrane region" description="Helical" evidence="16">
    <location>
        <begin position="611"/>
        <end position="631"/>
    </location>
</feature>
<dbReference type="InterPro" id="IPR015683">
    <property type="entry name" value="Ionotropic_Glu_rcpt"/>
</dbReference>
<evidence type="ECO:0000256" key="3">
    <source>
        <dbReference type="ARBA" id="ARBA00022448"/>
    </source>
</evidence>
<dbReference type="CDD" id="cd19990">
    <property type="entry name" value="PBP1_GABAb_receptor_plant"/>
    <property type="match status" value="1"/>
</dbReference>
<evidence type="ECO:0000313" key="20">
    <source>
        <dbReference type="Proteomes" id="UP001210211"/>
    </source>
</evidence>
<dbReference type="PRINTS" id="PR01176">
    <property type="entry name" value="GABABRECEPTR"/>
</dbReference>
<evidence type="ECO:0000256" key="15">
    <source>
        <dbReference type="SAM" id="MobiDB-lite"/>
    </source>
</evidence>
<evidence type="ECO:0000259" key="18">
    <source>
        <dbReference type="SMART" id="SM00079"/>
    </source>
</evidence>
<dbReference type="FunFam" id="1.10.287.70:FF:000037">
    <property type="entry name" value="Glutamate receptor"/>
    <property type="match status" value="1"/>
</dbReference>
<name>A0AAD5ZWX6_9POAL</name>
<dbReference type="SUPFAM" id="SSF53822">
    <property type="entry name" value="Periplasmic binding protein-like I"/>
    <property type="match status" value="1"/>
</dbReference>
<gene>
    <name evidence="19" type="ORF">LUZ61_009296</name>
</gene>
<feature type="domain" description="Ionotropic glutamate receptor C-terminal" evidence="18">
    <location>
        <begin position="489"/>
        <end position="834"/>
    </location>
</feature>
<keyword evidence="7 13" id="KW-0406">Ion transport</keyword>
<evidence type="ECO:0000256" key="16">
    <source>
        <dbReference type="SAM" id="Phobius"/>
    </source>
</evidence>
<evidence type="ECO:0000256" key="2">
    <source>
        <dbReference type="ARBA" id="ARBA00008685"/>
    </source>
</evidence>
<sequence length="959" mass="105944">MTQQTQMGRSPLLFLLLIITLSLATITKSQTTNTQNITSINIGALYTYNSVIGRAAKLAIEMALEDVNSDHTILPGIKLNLVSQDTNCSGFLATVEALQVLEKNVVAIIGPQSSGGSHILSHVANTLQVPLLSFSATDPTLSSLQFPYFLRATRSDQFQMRAIADIVEFFQWQEVTAIYVDDDYGRNGIAALGDELALRRAKISYKAGFGQAADLTEITDLLIRVNLLESRVFVLHVNPDSGLNVFSVAQKLRMTEPGYVWIVTDWLAAVLDSKGYGLGYGYESVGANPKVFNLIQGSIVLRWHTPDSDLRMKFVSRWRNKTGNTDSRSGLNAYSLYAYDSVWIVAHAIDQYLKTKGNSVDFSIDPKLHDVNGSTLHLAMLKIFNGGKGLLQNLLSTNFTGVTGQVQFGPSRDLIQPAYDIINVVSTGPRLIGYWSNYSGLSVVSPEILYQKPQNLSGQTRNLYDVVWPGGTAQQPRGWVFPNNGQPLRIGVPNKVSFRQFVSSGSNSGSNNNASGFCIDVFNAASKLLPYPVPCSFVLIGNGTSNPIYDDIINMVAQNKLDAAVGDIAIVKNRTKIVDFTQPYTGAGLVILAPVKHQSSSAWAFLKPFTLPMWCVIGAFFLLVGIVVWILEHRTNEEFRGPPREQLATIFWFSFSTMFFAHRQNTVSVLGRFVLIVWLFVVLIITSSYTASLTSILTVQQLTSGITGLDSLIASHDPIGYQVGKFTKNYLIEELSIPESRLVPLNTIEEYADALMRGPQGGGVAAIVDEKPYVDLFLLTYCNNFRIVGQEFTREGWGFAFQRDSPLAVDLSTAILTLSENGELQRIHDLHLSSNECSAEDTGIGANRLSLSSFWGLILISGIVCFLALIIYFIKICIQFKKHYKKSSNTSEDQAGPPENTLHCGKQKPRQLASFSSFKELIEMWDTKEEDIRKKRQNSGEMSRKYSGNGNLTSQHSMD</sequence>
<dbReference type="PANTHER" id="PTHR18966">
    <property type="entry name" value="IONOTROPIC GLUTAMATE RECEPTOR"/>
    <property type="match status" value="1"/>
</dbReference>
<dbReference type="GO" id="GO:0015276">
    <property type="term" value="F:ligand-gated monoatomic ion channel activity"/>
    <property type="evidence" value="ECO:0007669"/>
    <property type="project" value="InterPro"/>
</dbReference>
<dbReference type="Pfam" id="PF00060">
    <property type="entry name" value="Lig_chan"/>
    <property type="match status" value="1"/>
</dbReference>
<proteinExistence type="inferred from homology"/>
<feature type="region of interest" description="Disordered" evidence="15">
    <location>
        <begin position="888"/>
        <end position="910"/>
    </location>
</feature>
<keyword evidence="3 13" id="KW-0813">Transport</keyword>
<dbReference type="GO" id="GO:0007165">
    <property type="term" value="P:signal transduction"/>
    <property type="evidence" value="ECO:0007669"/>
    <property type="project" value="UniProtKB-ARBA"/>
</dbReference>
<evidence type="ECO:0000256" key="13">
    <source>
        <dbReference type="PIRNR" id="PIRNR037090"/>
    </source>
</evidence>
<dbReference type="Proteomes" id="UP001210211">
    <property type="component" value="Unassembled WGS sequence"/>
</dbReference>
<keyword evidence="11 13" id="KW-1071">Ligand-gated ion channel</keyword>
<comment type="function">
    <text evidence="13">Glutamate-gated receptor that probably acts as non-selective cation channel.</text>
</comment>
<feature type="region of interest" description="Disordered" evidence="15">
    <location>
        <begin position="930"/>
        <end position="959"/>
    </location>
</feature>
<dbReference type="Gene3D" id="3.40.190.10">
    <property type="entry name" value="Periplasmic binding protein-like II"/>
    <property type="match status" value="3"/>
</dbReference>